<accession>A0A835YWX6</accession>
<dbReference type="EMBL" id="JAFCMP010000257">
    <property type="protein sequence ID" value="KAG5182218.1"/>
    <property type="molecule type" value="Genomic_DNA"/>
</dbReference>
<keyword evidence="2" id="KW-1185">Reference proteome</keyword>
<reference evidence="1" key="1">
    <citation type="submission" date="2021-02" db="EMBL/GenBank/DDBJ databases">
        <title>First Annotated Genome of the Yellow-green Alga Tribonema minus.</title>
        <authorList>
            <person name="Mahan K.M."/>
        </authorList>
    </citation>
    <scope>NUCLEOTIDE SEQUENCE</scope>
    <source>
        <strain evidence="1">UTEX B ZZ1240</strain>
    </source>
</reference>
<dbReference type="InterPro" id="IPR006311">
    <property type="entry name" value="TAT_signal"/>
</dbReference>
<protein>
    <submittedName>
        <fullName evidence="1">Uncharacterized protein</fullName>
    </submittedName>
</protein>
<dbReference type="Proteomes" id="UP000664859">
    <property type="component" value="Unassembled WGS sequence"/>
</dbReference>
<proteinExistence type="predicted"/>
<dbReference type="AlphaFoldDB" id="A0A835YWX6"/>
<evidence type="ECO:0000313" key="2">
    <source>
        <dbReference type="Proteomes" id="UP000664859"/>
    </source>
</evidence>
<gene>
    <name evidence="1" type="ORF">JKP88DRAFT_348934</name>
</gene>
<comment type="caution">
    <text evidence="1">The sequence shown here is derived from an EMBL/GenBank/DDBJ whole genome shotgun (WGS) entry which is preliminary data.</text>
</comment>
<evidence type="ECO:0000313" key="1">
    <source>
        <dbReference type="EMBL" id="KAG5182218.1"/>
    </source>
</evidence>
<name>A0A835YWX6_9STRA</name>
<dbReference type="PROSITE" id="PS51318">
    <property type="entry name" value="TAT"/>
    <property type="match status" value="1"/>
</dbReference>
<organism evidence="1 2">
    <name type="scientific">Tribonema minus</name>
    <dbReference type="NCBI Taxonomy" id="303371"/>
    <lineage>
        <taxon>Eukaryota</taxon>
        <taxon>Sar</taxon>
        <taxon>Stramenopiles</taxon>
        <taxon>Ochrophyta</taxon>
        <taxon>PX clade</taxon>
        <taxon>Xanthophyceae</taxon>
        <taxon>Tribonematales</taxon>
        <taxon>Tribonemataceae</taxon>
        <taxon>Tribonema</taxon>
    </lineage>
</organism>
<sequence length="205" mass="22294">MGEASVSRRSFTSSVVLGGAAAAFTAWTHPKVAQAAAPEQTFEDAVATLMVCKAVLEPSHKYFKLNQFDSARTNVNYITRQLGVRKAIGKVIIEGGAICDDEALVEEASDLAATADSTFSNYDSSIYTVIFIPPGEDGSLPKGSDKYFNQADVYYDQSVHMLDVFISLAPEDVRERARAKAEARVKELPRFLFKEFTAAGRPATP</sequence>
<dbReference type="OrthoDB" id="2825at2759"/>